<gene>
    <name evidence="2" type="ORF">DDF84_004835</name>
</gene>
<dbReference type="RefSeq" id="WP_008643418.1">
    <property type="nucleotide sequence ID" value="NZ_CP026544.1"/>
</dbReference>
<proteinExistence type="predicted"/>
<dbReference type="InterPro" id="IPR050807">
    <property type="entry name" value="TransReg_Diox_bact_type"/>
</dbReference>
<evidence type="ECO:0000313" key="2">
    <source>
        <dbReference type="EMBL" id="QBP09132.1"/>
    </source>
</evidence>
<dbReference type="InterPro" id="IPR001387">
    <property type="entry name" value="Cro/C1-type_HTH"/>
</dbReference>
<organism evidence="2 3">
    <name type="scientific">Cupriavidus metallidurans</name>
    <dbReference type="NCBI Taxonomy" id="119219"/>
    <lineage>
        <taxon>Bacteria</taxon>
        <taxon>Pseudomonadati</taxon>
        <taxon>Pseudomonadota</taxon>
        <taxon>Betaproteobacteria</taxon>
        <taxon>Burkholderiales</taxon>
        <taxon>Burkholderiaceae</taxon>
        <taxon>Cupriavidus</taxon>
    </lineage>
</organism>
<dbReference type="InterPro" id="IPR010982">
    <property type="entry name" value="Lambda_DNA-bd_dom_sf"/>
</dbReference>
<evidence type="ECO:0000313" key="3">
    <source>
        <dbReference type="Proteomes" id="UP000253772"/>
    </source>
</evidence>
<dbReference type="SUPFAM" id="SSF47413">
    <property type="entry name" value="lambda repressor-like DNA-binding domains"/>
    <property type="match status" value="1"/>
</dbReference>
<name>A0A2L0WZ72_9BURK</name>
<dbReference type="SMART" id="SM00530">
    <property type="entry name" value="HTH_XRE"/>
    <property type="match status" value="1"/>
</dbReference>
<dbReference type="GO" id="GO:0003677">
    <property type="term" value="F:DNA binding"/>
    <property type="evidence" value="ECO:0007669"/>
    <property type="project" value="UniProtKB-KW"/>
</dbReference>
<dbReference type="OrthoDB" id="1097442at2"/>
<evidence type="ECO:0000256" key="1">
    <source>
        <dbReference type="ARBA" id="ARBA00023125"/>
    </source>
</evidence>
<protein>
    <submittedName>
        <fullName evidence="2">XRE family transcriptional regulator</fullName>
    </submittedName>
</protein>
<dbReference type="AlphaFoldDB" id="A0A2L0WZ72"/>
<dbReference type="CDD" id="cd00093">
    <property type="entry name" value="HTH_XRE"/>
    <property type="match status" value="1"/>
</dbReference>
<reference evidence="2 3" key="1">
    <citation type="submission" date="2019-03" db="EMBL/GenBank/DDBJ databases">
        <title>Comparative insights into the high quality Complete genome sequence of highly metal resistant Cupriavidus metallidurans strain BS1 isolated from a gold-copper mine.</title>
        <authorList>
            <person name="Mazhar H.S."/>
            <person name="Rensing C."/>
        </authorList>
    </citation>
    <scope>NUCLEOTIDE SEQUENCE [LARGE SCALE GENOMIC DNA]</scope>
    <source>
        <strain evidence="2 3">BS1</strain>
    </source>
</reference>
<dbReference type="EMBL" id="CP037900">
    <property type="protein sequence ID" value="QBP09132.1"/>
    <property type="molecule type" value="Genomic_DNA"/>
</dbReference>
<dbReference type="PANTHER" id="PTHR46797">
    <property type="entry name" value="HTH-TYPE TRANSCRIPTIONAL REGULATOR"/>
    <property type="match status" value="1"/>
</dbReference>
<dbReference type="PANTHER" id="PTHR46797:SF1">
    <property type="entry name" value="METHYLPHOSPHONATE SYNTHASE"/>
    <property type="match status" value="1"/>
</dbReference>
<dbReference type="GO" id="GO:0003700">
    <property type="term" value="F:DNA-binding transcription factor activity"/>
    <property type="evidence" value="ECO:0007669"/>
    <property type="project" value="TreeGrafter"/>
</dbReference>
<accession>A0A2L0WZ72</accession>
<dbReference type="Gene3D" id="1.10.260.40">
    <property type="entry name" value="lambda repressor-like DNA-binding domains"/>
    <property type="match status" value="1"/>
</dbReference>
<dbReference type="OMA" id="VALYNIC"/>
<dbReference type="GeneID" id="60825452"/>
<dbReference type="Proteomes" id="UP000253772">
    <property type="component" value="Chromosome c1"/>
</dbReference>
<dbReference type="GO" id="GO:0005829">
    <property type="term" value="C:cytosol"/>
    <property type="evidence" value="ECO:0007669"/>
    <property type="project" value="TreeGrafter"/>
</dbReference>
<dbReference type="Pfam" id="PF01381">
    <property type="entry name" value="HTH_3"/>
    <property type="match status" value="1"/>
</dbReference>
<sequence>MHLMTGDPLKLFGRHLTWLRKQRGWSQEALSLESGLARSYLSGIERGTRNVALYNICTLADTLGVAPSVMLDFSSHCADAPVEPARAPFNPEISPAVQATLRYMTELSDTDRDVVAGVARALARKQLRKIA</sequence>
<keyword evidence="1" id="KW-0238">DNA-binding</keyword>
<dbReference type="PROSITE" id="PS50943">
    <property type="entry name" value="HTH_CROC1"/>
    <property type="match status" value="1"/>
</dbReference>